<dbReference type="PRINTS" id="PR01437">
    <property type="entry name" value="NUOXDRDTASE4"/>
</dbReference>
<feature type="transmembrane region" description="Helical" evidence="6">
    <location>
        <begin position="275"/>
        <end position="298"/>
    </location>
</feature>
<dbReference type="InterPro" id="IPR050586">
    <property type="entry name" value="CPA3_Na-H_Antiporter_D"/>
</dbReference>
<feature type="transmembrane region" description="Helical" evidence="6">
    <location>
        <begin position="34"/>
        <end position="56"/>
    </location>
</feature>
<dbReference type="InterPro" id="IPR001750">
    <property type="entry name" value="ND/Mrp_TM"/>
</dbReference>
<evidence type="ECO:0000256" key="3">
    <source>
        <dbReference type="ARBA" id="ARBA00022692"/>
    </source>
</evidence>
<dbReference type="GO" id="GO:0008137">
    <property type="term" value="F:NADH dehydrogenase (ubiquinone) activity"/>
    <property type="evidence" value="ECO:0007669"/>
    <property type="project" value="InterPro"/>
</dbReference>
<keyword evidence="4 6" id="KW-1133">Transmembrane helix</keyword>
<dbReference type="Proteomes" id="UP000263012">
    <property type="component" value="Chromosome"/>
</dbReference>
<feature type="transmembrane region" description="Helical" evidence="6">
    <location>
        <begin position="133"/>
        <end position="151"/>
    </location>
</feature>
<evidence type="ECO:0000256" key="2">
    <source>
        <dbReference type="ARBA" id="ARBA00022475"/>
    </source>
</evidence>
<keyword evidence="2" id="KW-1003">Cell membrane</keyword>
<dbReference type="GO" id="GO:0042773">
    <property type="term" value="P:ATP synthesis coupled electron transport"/>
    <property type="evidence" value="ECO:0007669"/>
    <property type="project" value="InterPro"/>
</dbReference>
<comment type="subcellular location">
    <subcellularLocation>
        <location evidence="1">Cell membrane</location>
        <topology evidence="1">Multi-pass membrane protein</topology>
    </subcellularLocation>
</comment>
<dbReference type="PANTHER" id="PTHR42703">
    <property type="entry name" value="NADH DEHYDROGENASE"/>
    <property type="match status" value="1"/>
</dbReference>
<feature type="transmembrane region" description="Helical" evidence="6">
    <location>
        <begin position="205"/>
        <end position="224"/>
    </location>
</feature>
<evidence type="ECO:0000256" key="6">
    <source>
        <dbReference type="SAM" id="Phobius"/>
    </source>
</evidence>
<keyword evidence="3 6" id="KW-0812">Transmembrane</keyword>
<feature type="transmembrane region" description="Helical" evidence="6">
    <location>
        <begin position="368"/>
        <end position="389"/>
    </location>
</feature>
<evidence type="ECO:0000313" key="9">
    <source>
        <dbReference type="Proteomes" id="UP000263012"/>
    </source>
</evidence>
<dbReference type="RefSeq" id="WP_119816586.1">
    <property type="nucleotide sequence ID" value="NZ_CP025066.1"/>
</dbReference>
<gene>
    <name evidence="8" type="primary">mrpD3</name>
    <name evidence="8" type="ORF">AArcSl_1261</name>
</gene>
<protein>
    <submittedName>
        <fullName evidence="8">Multicomponent Na+:H+ antiporter subunit D</fullName>
    </submittedName>
</protein>
<dbReference type="GO" id="GO:0005886">
    <property type="term" value="C:plasma membrane"/>
    <property type="evidence" value="ECO:0007669"/>
    <property type="project" value="UniProtKB-SubCell"/>
</dbReference>
<feature type="transmembrane region" description="Helical" evidence="6">
    <location>
        <begin position="409"/>
        <end position="429"/>
    </location>
</feature>
<accession>A0A343TIH1</accession>
<feature type="transmembrane region" description="Helical" evidence="6">
    <location>
        <begin position="236"/>
        <end position="263"/>
    </location>
</feature>
<feature type="transmembrane region" description="Helical" evidence="6">
    <location>
        <begin position="109"/>
        <end position="127"/>
    </location>
</feature>
<feature type="transmembrane region" description="Helical" evidence="6">
    <location>
        <begin position="305"/>
        <end position="324"/>
    </location>
</feature>
<evidence type="ECO:0000313" key="8">
    <source>
        <dbReference type="EMBL" id="AUX08893.1"/>
    </source>
</evidence>
<name>A0A343TIH1_9EURY</name>
<feature type="transmembrane region" description="Helical" evidence="6">
    <location>
        <begin position="336"/>
        <end position="356"/>
    </location>
</feature>
<keyword evidence="5 6" id="KW-0472">Membrane</keyword>
<dbReference type="EMBL" id="CP025066">
    <property type="protein sequence ID" value="AUX08893.1"/>
    <property type="molecule type" value="Genomic_DNA"/>
</dbReference>
<dbReference type="OrthoDB" id="101192at2157"/>
<dbReference type="InterPro" id="IPR003918">
    <property type="entry name" value="NADH_UbQ_OxRdtase"/>
</dbReference>
<feature type="domain" description="NADH:quinone oxidoreductase/Mrp antiporter transmembrane" evidence="7">
    <location>
        <begin position="128"/>
        <end position="424"/>
    </location>
</feature>
<sequence>MSELAWLASVIILVPILSAVIPVVASLRYDRAGWWVTAVSLGVTFFLTLVLLLEILAVGTIRYEMGGIPAPFGVELYADAFSGTVLLLDILMALGVLAYTRTAGPRGNAFYSGYLLLTGGMMGIILTGDLFNLYIFLEMMGIAAYALVASAESRWSTYAAFKYLILGTVGAMLYLLGVAFAFAATGTLNMADLSIRLAEVGYTDPVVVASFALMTIGLALKIALFPLHTWLADAHAAAPSAISALISGLMPAVAVYAFVRVIYSVFTTDFLAANPIIAEGLIYGTILSLLIGNVFAILQRQIKLMLAYSTISQFGLIVVGLMIANERALFGSILQMFGHGIIKGGLFILAGMFAIRFDAYTLEEYAGLAKRAPVLGATFVALSITMIGLPPSVGFMGKWYIALGAIEEGLWLIAVLIVLSTVMTLAYVVPFINRLYFHPFDDDRPDRSKVTIGMVVAVVLAAVVGIGLGLMSAWIETVLRETIQVLVK</sequence>
<dbReference type="KEGG" id="hdf:AArcSl_1261"/>
<feature type="transmembrane region" description="Helical" evidence="6">
    <location>
        <begin position="76"/>
        <end position="97"/>
    </location>
</feature>
<dbReference type="PANTHER" id="PTHR42703:SF1">
    <property type="entry name" value="NA(+)_H(+) ANTIPORTER SUBUNIT D1"/>
    <property type="match status" value="1"/>
</dbReference>
<keyword evidence="9" id="KW-1185">Reference proteome</keyword>
<proteinExistence type="predicted"/>
<evidence type="ECO:0000256" key="5">
    <source>
        <dbReference type="ARBA" id="ARBA00023136"/>
    </source>
</evidence>
<evidence type="ECO:0000259" key="7">
    <source>
        <dbReference type="Pfam" id="PF00361"/>
    </source>
</evidence>
<dbReference type="AlphaFoldDB" id="A0A343TIH1"/>
<dbReference type="GeneID" id="37877609"/>
<feature type="transmembrane region" description="Helical" evidence="6">
    <location>
        <begin position="6"/>
        <end position="27"/>
    </location>
</feature>
<evidence type="ECO:0000256" key="4">
    <source>
        <dbReference type="ARBA" id="ARBA00022989"/>
    </source>
</evidence>
<reference evidence="9" key="1">
    <citation type="submission" date="2017-11" db="EMBL/GenBank/DDBJ databases">
        <title>Phenotypic and genomic properties of facultatively anaerobic sulfur-reducing natronoarchaea from hypersaline soda lakes.</title>
        <authorList>
            <person name="Sorokin D.Y."/>
            <person name="Kublanov I.V."/>
            <person name="Roman P."/>
            <person name="Sinninghe Damste J.S."/>
            <person name="Golyshin P.N."/>
            <person name="Rojo D."/>
            <person name="Ciordia S."/>
            <person name="Mena M.D.C."/>
            <person name="Ferrer M."/>
            <person name="Messina E."/>
            <person name="Smedile F."/>
            <person name="La Spada G."/>
            <person name="La Cono V."/>
            <person name="Yakimov M.M."/>
        </authorList>
    </citation>
    <scope>NUCLEOTIDE SEQUENCE [LARGE SCALE GENOMIC DNA]</scope>
    <source>
        <strain evidence="9">AArc-Sl</strain>
    </source>
</reference>
<organism evidence="8 9">
    <name type="scientific">Halalkaliarchaeum desulfuricum</name>
    <dbReference type="NCBI Taxonomy" id="2055893"/>
    <lineage>
        <taxon>Archaea</taxon>
        <taxon>Methanobacteriati</taxon>
        <taxon>Methanobacteriota</taxon>
        <taxon>Stenosarchaea group</taxon>
        <taxon>Halobacteria</taxon>
        <taxon>Halobacteriales</taxon>
        <taxon>Haloferacaceae</taxon>
        <taxon>Halalkaliarchaeum</taxon>
    </lineage>
</organism>
<evidence type="ECO:0000256" key="1">
    <source>
        <dbReference type="ARBA" id="ARBA00004651"/>
    </source>
</evidence>
<dbReference type="Pfam" id="PF00361">
    <property type="entry name" value="Proton_antipo_M"/>
    <property type="match status" value="1"/>
</dbReference>
<feature type="transmembrane region" description="Helical" evidence="6">
    <location>
        <begin position="163"/>
        <end position="185"/>
    </location>
</feature>
<feature type="transmembrane region" description="Helical" evidence="6">
    <location>
        <begin position="450"/>
        <end position="475"/>
    </location>
</feature>